<sequence>MYSKNINPALVEKKVRREIAQWCLGREKILNIVSPPYNLMKIFSYAIINSVNLNKKILYITNEDASNVHIINDMKKEYGFKKYTYYKENSKYNDSLLVISKHDMLQNIKDKFDLVIYDDIKSFSFHSKKEIAEASKNMCKKDGKIIGYSVERIFDRNSREIILPVRGNAIPLVEPKFISTRIDINKDIPYVVYEYIEWSINSNRKVIVYVPDEVKVENVHEYLSKYCKKFSKGTFPFIRNKSEKRVLYNFVKMKKGIVITNHFNDVHFDLRNINVMVFFADNKYFDYKKLVYLCGKVGRSESSHNGEVIFLGNYETEDMDKAKSITRRFNKEAWDMNLLRI</sequence>
<keyword evidence="2" id="KW-1185">Reference proteome</keyword>
<dbReference type="InterPro" id="IPR027417">
    <property type="entry name" value="P-loop_NTPase"/>
</dbReference>
<dbReference type="PATRIC" id="fig|1121305.3.peg.1112"/>
<comment type="caution">
    <text evidence="1">The sequence shown here is derived from an EMBL/GenBank/DDBJ whole genome shotgun (WGS) entry which is preliminary data.</text>
</comment>
<dbReference type="STRING" id="1121305.CLCOL_11090"/>
<dbReference type="Gene3D" id="3.40.50.300">
    <property type="entry name" value="P-loop containing nucleotide triphosphate hydrolases"/>
    <property type="match status" value="1"/>
</dbReference>
<proteinExistence type="predicted"/>
<reference evidence="1 2" key="1">
    <citation type="submission" date="2016-02" db="EMBL/GenBank/DDBJ databases">
        <title>Genome sequence of Clostridium colicanis DSM 13634.</title>
        <authorList>
            <person name="Poehlein A."/>
            <person name="Daniel R."/>
        </authorList>
    </citation>
    <scope>NUCLEOTIDE SEQUENCE [LARGE SCALE GENOMIC DNA]</scope>
    <source>
        <strain evidence="1 2">DSM 13634</strain>
    </source>
</reference>
<accession>A0A151AP29</accession>
<dbReference type="RefSeq" id="WP_061857982.1">
    <property type="nucleotide sequence ID" value="NZ_LTBB01000004.1"/>
</dbReference>
<dbReference type="AlphaFoldDB" id="A0A151AP29"/>
<gene>
    <name evidence="1" type="ORF">CLCOL_11090</name>
</gene>
<organism evidence="1 2">
    <name type="scientific">Clostridium colicanis DSM 13634</name>
    <dbReference type="NCBI Taxonomy" id="1121305"/>
    <lineage>
        <taxon>Bacteria</taxon>
        <taxon>Bacillati</taxon>
        <taxon>Bacillota</taxon>
        <taxon>Clostridia</taxon>
        <taxon>Eubacteriales</taxon>
        <taxon>Clostridiaceae</taxon>
        <taxon>Clostridium</taxon>
    </lineage>
</organism>
<name>A0A151AP29_9CLOT</name>
<evidence type="ECO:0000313" key="1">
    <source>
        <dbReference type="EMBL" id="KYH29365.1"/>
    </source>
</evidence>
<protein>
    <submittedName>
        <fullName evidence="1">Uncharacterized protein</fullName>
    </submittedName>
</protein>
<dbReference type="SUPFAM" id="SSF52540">
    <property type="entry name" value="P-loop containing nucleoside triphosphate hydrolases"/>
    <property type="match status" value="1"/>
</dbReference>
<dbReference type="Proteomes" id="UP000075374">
    <property type="component" value="Unassembled WGS sequence"/>
</dbReference>
<evidence type="ECO:0000313" key="2">
    <source>
        <dbReference type="Proteomes" id="UP000075374"/>
    </source>
</evidence>
<dbReference type="EMBL" id="LTBB01000004">
    <property type="protein sequence ID" value="KYH29365.1"/>
    <property type="molecule type" value="Genomic_DNA"/>
</dbReference>